<organism evidence="1 2">
    <name type="scientific">Rhodococcus sacchari</name>
    <dbReference type="NCBI Taxonomy" id="2962047"/>
    <lineage>
        <taxon>Bacteria</taxon>
        <taxon>Bacillati</taxon>
        <taxon>Actinomycetota</taxon>
        <taxon>Actinomycetes</taxon>
        <taxon>Mycobacteriales</taxon>
        <taxon>Nocardiaceae</taxon>
        <taxon>Rhodococcus</taxon>
    </lineage>
</organism>
<accession>A0ACD4DFS5</accession>
<sequence>MSGDLKEALTERLSETFEGRWTLRRVERLTGGASRETWAITAASADGDTRELILRRDPPGRENTRRIAMEAAAFDEAARVDVPVPTVVDRSADEPHPGLGSYLITTRVPGEALPQKLLRDENLAEVRAALPYELGRILARIHRMDVAAVPNLPDHDPLEFLFDEYTATGQPVPMLEATFRWLSEHRPEETGKTLVHGDFRNGNLLVDAEGVRGVLDWELAHVGDPMEDLGWLCTRTWRFGSPHPVGGFGSREDLFRGYADESGREPDPDVVRWWEVYGSLRWAVICRMQEAAASSGGDNRLELLAIGRRVAECEHDLLDLLDVPAGTTDLDATGAVTDLFGSPSAGELLGAVKEFVLEIGSGSDAKTRYRSRVAAHVLDIVAREAAVPGAVRDRLRTRLAGMGYRSEADLALGVRAGRDRLEDPEVAVLIRDLAETRLRVANPKY</sequence>
<dbReference type="EMBL" id="CP107551">
    <property type="protein sequence ID" value="UYP18851.1"/>
    <property type="molecule type" value="Genomic_DNA"/>
</dbReference>
<evidence type="ECO:0000313" key="2">
    <source>
        <dbReference type="Proteomes" id="UP001156484"/>
    </source>
</evidence>
<dbReference type="Proteomes" id="UP001156484">
    <property type="component" value="Chromosome"/>
</dbReference>
<name>A0ACD4DFS5_9NOCA</name>
<reference evidence="1" key="1">
    <citation type="submission" date="2022-10" db="EMBL/GenBank/DDBJ databases">
        <title>Rhodococcus ferula Z13 complete genome.</title>
        <authorList>
            <person name="Long X."/>
            <person name="Zang M."/>
        </authorList>
    </citation>
    <scope>NUCLEOTIDE SEQUENCE</scope>
    <source>
        <strain evidence="1">Z13</strain>
    </source>
</reference>
<protein>
    <submittedName>
        <fullName evidence="1">Phosphotransferase family protein</fullName>
    </submittedName>
</protein>
<proteinExistence type="predicted"/>
<evidence type="ECO:0000313" key="1">
    <source>
        <dbReference type="EMBL" id="UYP18851.1"/>
    </source>
</evidence>
<gene>
    <name evidence="1" type="ORF">OED52_19820</name>
</gene>
<keyword evidence="2" id="KW-1185">Reference proteome</keyword>